<reference evidence="2" key="1">
    <citation type="submission" date="2023-03" db="EMBL/GenBank/DDBJ databases">
        <title>Chromosome-scale reference genome and RAD-based genetic map of yellow starthistle (Centaurea solstitialis) reveal putative structural variation and QTLs associated with invader traits.</title>
        <authorList>
            <person name="Reatini B."/>
            <person name="Cang F.A."/>
            <person name="Jiang Q."/>
            <person name="Mckibben M.T.W."/>
            <person name="Barker M.S."/>
            <person name="Rieseberg L.H."/>
            <person name="Dlugosch K.M."/>
        </authorList>
    </citation>
    <scope>NUCLEOTIDE SEQUENCE</scope>
    <source>
        <strain evidence="2">CAN-66</strain>
        <tissue evidence="2">Leaf</tissue>
    </source>
</reference>
<keyword evidence="3" id="KW-1185">Reference proteome</keyword>
<feature type="compositionally biased region" description="Gly residues" evidence="1">
    <location>
        <begin position="172"/>
        <end position="183"/>
    </location>
</feature>
<sequence length="205" mass="23325">MEDHFEIDVFKLLKFESKLALACKQLNGCWEIWVGASTELWKRTFVFNEKEDTENMCFHSFWDSDTLLKSYLSYRATHGSDTTNLLHFYEIGRDHEPCDFLDLYLDLELEAVYLIMIRTGNLTGKSDDKDRESYPKTQFDNRLRFGTKLDKPEPTRQDQSEVEGLGSDSRCVGGGDGDGGGDGEPLVASNLITAGLKRYDIAPVE</sequence>
<proteinExistence type="predicted"/>
<dbReference type="EMBL" id="JARYMX010000001">
    <property type="protein sequence ID" value="KAJ9565515.1"/>
    <property type="molecule type" value="Genomic_DNA"/>
</dbReference>
<accession>A0AA38TR39</accession>
<evidence type="ECO:0000256" key="1">
    <source>
        <dbReference type="SAM" id="MobiDB-lite"/>
    </source>
</evidence>
<evidence type="ECO:0000313" key="3">
    <source>
        <dbReference type="Proteomes" id="UP001172457"/>
    </source>
</evidence>
<gene>
    <name evidence="2" type="ORF">OSB04_001481</name>
</gene>
<name>A0AA38TR39_9ASTR</name>
<protein>
    <submittedName>
        <fullName evidence="2">Uncharacterized protein</fullName>
    </submittedName>
</protein>
<comment type="caution">
    <text evidence="2">The sequence shown here is derived from an EMBL/GenBank/DDBJ whole genome shotgun (WGS) entry which is preliminary data.</text>
</comment>
<dbReference type="Proteomes" id="UP001172457">
    <property type="component" value="Chromosome 1"/>
</dbReference>
<organism evidence="2 3">
    <name type="scientific">Centaurea solstitialis</name>
    <name type="common">yellow star-thistle</name>
    <dbReference type="NCBI Taxonomy" id="347529"/>
    <lineage>
        <taxon>Eukaryota</taxon>
        <taxon>Viridiplantae</taxon>
        <taxon>Streptophyta</taxon>
        <taxon>Embryophyta</taxon>
        <taxon>Tracheophyta</taxon>
        <taxon>Spermatophyta</taxon>
        <taxon>Magnoliopsida</taxon>
        <taxon>eudicotyledons</taxon>
        <taxon>Gunneridae</taxon>
        <taxon>Pentapetalae</taxon>
        <taxon>asterids</taxon>
        <taxon>campanulids</taxon>
        <taxon>Asterales</taxon>
        <taxon>Asteraceae</taxon>
        <taxon>Carduoideae</taxon>
        <taxon>Cardueae</taxon>
        <taxon>Centaureinae</taxon>
        <taxon>Centaurea</taxon>
    </lineage>
</organism>
<dbReference type="AlphaFoldDB" id="A0AA38TR39"/>
<feature type="non-terminal residue" evidence="2">
    <location>
        <position position="1"/>
    </location>
</feature>
<evidence type="ECO:0000313" key="2">
    <source>
        <dbReference type="EMBL" id="KAJ9565515.1"/>
    </source>
</evidence>
<feature type="compositionally biased region" description="Basic and acidic residues" evidence="1">
    <location>
        <begin position="145"/>
        <end position="159"/>
    </location>
</feature>
<feature type="region of interest" description="Disordered" evidence="1">
    <location>
        <begin position="145"/>
        <end position="187"/>
    </location>
</feature>